<accession>A0A335GL86</accession>
<proteinExistence type="predicted"/>
<organism evidence="3 4">
    <name type="scientific">Acinetobacter baumannii</name>
    <dbReference type="NCBI Taxonomy" id="470"/>
    <lineage>
        <taxon>Bacteria</taxon>
        <taxon>Pseudomonadati</taxon>
        <taxon>Pseudomonadota</taxon>
        <taxon>Gammaproteobacteria</taxon>
        <taxon>Moraxellales</taxon>
        <taxon>Moraxellaceae</taxon>
        <taxon>Acinetobacter</taxon>
        <taxon>Acinetobacter calcoaceticus/baumannii complex</taxon>
    </lineage>
</organism>
<gene>
    <name evidence="2" type="ORF">P9867_020385</name>
    <name evidence="1" type="ORF">P9867_13375</name>
    <name evidence="3" type="ORF">SAMEA104305318_04158</name>
</gene>
<reference evidence="2" key="4">
    <citation type="submission" date="2024-01" db="EMBL/GenBank/DDBJ databases">
        <authorList>
            <person name="Macesic N."/>
        </authorList>
    </citation>
    <scope>NUCLEOTIDE SEQUENCE</scope>
    <source>
        <strain evidence="2">CPO519</strain>
    </source>
</reference>
<reference evidence="3 4" key="1">
    <citation type="submission" date="2018-07" db="EMBL/GenBank/DDBJ databases">
        <authorList>
            <consortium name="Pathogen Informatics"/>
        </authorList>
    </citation>
    <scope>NUCLEOTIDE SEQUENCE [LARGE SCALE GENOMIC DNA]</scope>
    <source>
        <strain evidence="3 4">4300STDY7045823</strain>
    </source>
</reference>
<evidence type="ECO:0000313" key="4">
    <source>
        <dbReference type="Proteomes" id="UP000252694"/>
    </source>
</evidence>
<dbReference type="EMBL" id="UFMQ01000068">
    <property type="protein sequence ID" value="SST34573.1"/>
    <property type="molecule type" value="Genomic_DNA"/>
</dbReference>
<dbReference type="EMBL" id="JARTMM010000053">
    <property type="protein sequence ID" value="MDK4882644.1"/>
    <property type="molecule type" value="Genomic_DNA"/>
</dbReference>
<dbReference type="RefSeq" id="WP_024160923.1">
    <property type="nucleotide sequence ID" value="NZ_AP023077.1"/>
</dbReference>
<evidence type="ECO:0000313" key="5">
    <source>
        <dbReference type="Proteomes" id="UP001174156"/>
    </source>
</evidence>
<dbReference type="Proteomes" id="UP000252694">
    <property type="component" value="Unassembled WGS sequence"/>
</dbReference>
<dbReference type="AlphaFoldDB" id="A0A335GL86"/>
<reference evidence="2 5" key="2">
    <citation type="journal article" date="2023" name="Nat. Commun.">
        <title>Genomic dissection of endemic carbapenem resistance reveals metallo-beta-lactamase dissemination through clonal, plasmid and integron transfer.</title>
        <authorList>
            <person name="Macesic N."/>
            <person name="Hawkey J."/>
            <person name="Vezina B."/>
            <person name="Wisniewski J.A."/>
            <person name="Cottingham H."/>
            <person name="Blakeway L.V."/>
            <person name="Harshegyi T."/>
            <person name="Pragastis K."/>
            <person name="Badoordeen G.Z."/>
            <person name="Dennison A."/>
            <person name="Spelman D.W."/>
            <person name="Jenney A.W.J."/>
            <person name="Peleg A.Y."/>
        </authorList>
    </citation>
    <scope>NUCLEOTIDE SEQUENCE [LARGE SCALE GENOMIC DNA]</scope>
    <source>
        <strain evidence="2 5">CPO519</strain>
    </source>
</reference>
<evidence type="ECO:0000313" key="2">
    <source>
        <dbReference type="EMBL" id="MEC5498708.1"/>
    </source>
</evidence>
<dbReference type="EMBL" id="JARTMM020000002">
    <property type="protein sequence ID" value="MEC5498708.1"/>
    <property type="molecule type" value="Genomic_DNA"/>
</dbReference>
<evidence type="ECO:0000313" key="1">
    <source>
        <dbReference type="EMBL" id="MDK4882644.1"/>
    </source>
</evidence>
<reference evidence="1" key="3">
    <citation type="submission" date="2023-01" db="EMBL/GenBank/DDBJ databases">
        <title>Genomic dissection of endemic carbapenem resistance: metallo-beta-lactamase gene dissemination through clonal, plasmid and integron transfer pathways.</title>
        <authorList>
            <person name="Macesic N."/>
        </authorList>
    </citation>
    <scope>NUCLEOTIDE SEQUENCE</scope>
    <source>
        <strain evidence="1">CPO519</strain>
    </source>
</reference>
<sequence>MHSLPVDAKSVKHFASNPLSDWAIGLVKADAVNNHLSFDANCTLQLSTVFDFIAIADTEAEDFESLFLREFGEDFTPLSHLEYESVNSLAEMITSQYETAIETVRHIIIERELN</sequence>
<name>A0A335GL86_ACIBA</name>
<dbReference type="Proteomes" id="UP001174156">
    <property type="component" value="Unassembled WGS sequence"/>
</dbReference>
<protein>
    <submittedName>
        <fullName evidence="3">Uncharacterized protein</fullName>
    </submittedName>
</protein>
<evidence type="ECO:0000313" key="3">
    <source>
        <dbReference type="EMBL" id="SST34573.1"/>
    </source>
</evidence>